<reference evidence="2 3" key="1">
    <citation type="submission" date="2018-08" db="EMBL/GenBank/DDBJ databases">
        <authorList>
            <consortium name="NARMS: The National Antimicrobial Resistance Monitoring System"/>
        </authorList>
    </citation>
    <scope>NUCLEOTIDE SEQUENCE [LARGE SCALE GENOMIC DNA]</scope>
    <source>
        <strain evidence="2 3">FSIS11812579</strain>
    </source>
</reference>
<dbReference type="PANTHER" id="PTHR33303">
    <property type="entry name" value="CYTOPLASMIC PROTEIN-RELATED"/>
    <property type="match status" value="1"/>
</dbReference>
<dbReference type="SMART" id="SM00881">
    <property type="entry name" value="CoA_binding"/>
    <property type="match status" value="1"/>
</dbReference>
<dbReference type="InterPro" id="IPR003781">
    <property type="entry name" value="CoA-bd"/>
</dbReference>
<dbReference type="InterPro" id="IPR036291">
    <property type="entry name" value="NAD(P)-bd_dom_sf"/>
</dbReference>
<accession>A0A3K5N567</accession>
<protein>
    <submittedName>
        <fullName evidence="2">CoA-binding protein</fullName>
    </submittedName>
</protein>
<evidence type="ECO:0000313" key="2">
    <source>
        <dbReference type="EMBL" id="EAL8417204.1"/>
    </source>
</evidence>
<organism evidence="2 3">
    <name type="scientific">Campylobacter coli</name>
    <dbReference type="NCBI Taxonomy" id="195"/>
    <lineage>
        <taxon>Bacteria</taxon>
        <taxon>Pseudomonadati</taxon>
        <taxon>Campylobacterota</taxon>
        <taxon>Epsilonproteobacteria</taxon>
        <taxon>Campylobacterales</taxon>
        <taxon>Campylobacteraceae</taxon>
        <taxon>Campylobacter</taxon>
    </lineage>
</organism>
<dbReference type="Gene3D" id="3.40.50.720">
    <property type="entry name" value="NAD(P)-binding Rossmann-like Domain"/>
    <property type="match status" value="1"/>
</dbReference>
<dbReference type="SUPFAM" id="SSF51735">
    <property type="entry name" value="NAD(P)-binding Rossmann-fold domains"/>
    <property type="match status" value="1"/>
</dbReference>
<comment type="caution">
    <text evidence="2">The sequence shown here is derived from an EMBL/GenBank/DDBJ whole genome shotgun (WGS) entry which is preliminary data.</text>
</comment>
<dbReference type="AlphaFoldDB" id="A0A3K5N567"/>
<proteinExistence type="predicted"/>
<feature type="domain" description="CoA-binding" evidence="1">
    <location>
        <begin position="10"/>
        <end position="103"/>
    </location>
</feature>
<dbReference type="EMBL" id="AACRQU010000018">
    <property type="protein sequence ID" value="EAL8417204.1"/>
    <property type="molecule type" value="Genomic_DNA"/>
</dbReference>
<name>A0A3K5N567_CAMCO</name>
<evidence type="ECO:0000259" key="1">
    <source>
        <dbReference type="SMART" id="SM00881"/>
    </source>
</evidence>
<dbReference type="PANTHER" id="PTHR33303:SF2">
    <property type="entry name" value="COA-BINDING DOMAIN-CONTAINING PROTEIN"/>
    <property type="match status" value="1"/>
</dbReference>
<evidence type="ECO:0000313" key="3">
    <source>
        <dbReference type="Proteomes" id="UP000333665"/>
    </source>
</evidence>
<dbReference type="Proteomes" id="UP000333665">
    <property type="component" value="Unassembled WGS sequence"/>
</dbReference>
<sequence>MDENLIIDKILNNTKTIAIVGLSPDESKPSFMIGQFLQENHYKIYPIYPKCDEILGERVYRSLDDIDEKIDLVLMFLKGEFASSLLPSIIRKGIQNFWLQLGICNNEVAKECENLKINFIQDKCIMRELPLYQDRISKC</sequence>
<dbReference type="Pfam" id="PF13380">
    <property type="entry name" value="CoA_binding_2"/>
    <property type="match status" value="1"/>
</dbReference>
<gene>
    <name evidence="2" type="ORF">DYF97_07480</name>
</gene>
<dbReference type="RefSeq" id="WP_042963889.1">
    <property type="nucleotide sequence ID" value="NZ_AP028341.1"/>
</dbReference>